<feature type="transmembrane region" description="Helical" evidence="6">
    <location>
        <begin position="24"/>
        <end position="45"/>
    </location>
</feature>
<dbReference type="PANTHER" id="PTHR12703">
    <property type="entry name" value="TRANSMEMBRANE PROTEIN 33"/>
    <property type="match status" value="1"/>
</dbReference>
<dbReference type="VEuPathDB" id="FungiDB:F503_02619"/>
<keyword evidence="3 6" id="KW-0812">Transmembrane</keyword>
<dbReference type="GO" id="GO:0061024">
    <property type="term" value="P:membrane organization"/>
    <property type="evidence" value="ECO:0007669"/>
    <property type="project" value="TreeGrafter"/>
</dbReference>
<organism evidence="7 8">
    <name type="scientific">Ophiostoma piceae (strain UAMH 11346)</name>
    <name type="common">Sap stain fungus</name>
    <dbReference type="NCBI Taxonomy" id="1262450"/>
    <lineage>
        <taxon>Eukaryota</taxon>
        <taxon>Fungi</taxon>
        <taxon>Dikarya</taxon>
        <taxon>Ascomycota</taxon>
        <taxon>Pezizomycotina</taxon>
        <taxon>Sordariomycetes</taxon>
        <taxon>Sordariomycetidae</taxon>
        <taxon>Ophiostomatales</taxon>
        <taxon>Ophiostomataceae</taxon>
        <taxon>Ophiostoma</taxon>
    </lineage>
</organism>
<feature type="transmembrane region" description="Helical" evidence="6">
    <location>
        <begin position="192"/>
        <end position="217"/>
    </location>
</feature>
<name>S3C3W8_OPHP1</name>
<keyword evidence="5 6" id="KW-0472">Membrane</keyword>
<feature type="transmembrane region" description="Helical" evidence="6">
    <location>
        <begin position="89"/>
        <end position="113"/>
    </location>
</feature>
<dbReference type="OrthoDB" id="5581259at2759"/>
<evidence type="ECO:0000256" key="6">
    <source>
        <dbReference type="SAM" id="Phobius"/>
    </source>
</evidence>
<dbReference type="PANTHER" id="PTHR12703:SF4">
    <property type="entry name" value="TRANSMEMBRANE PROTEIN 33"/>
    <property type="match status" value="1"/>
</dbReference>
<dbReference type="eggNOG" id="KOG4002">
    <property type="taxonomic scope" value="Eukaryota"/>
</dbReference>
<dbReference type="OMA" id="NVQYLIM"/>
<dbReference type="AlphaFoldDB" id="S3C3W8"/>
<dbReference type="GO" id="GO:0071786">
    <property type="term" value="P:endoplasmic reticulum tubular network organization"/>
    <property type="evidence" value="ECO:0007669"/>
    <property type="project" value="TreeGrafter"/>
</dbReference>
<protein>
    <submittedName>
        <fullName evidence="7">Endoplasmic reticulum protein</fullName>
    </submittedName>
</protein>
<dbReference type="Pfam" id="PF03661">
    <property type="entry name" value="TMEM33_Pom33"/>
    <property type="match status" value="1"/>
</dbReference>
<evidence type="ECO:0000256" key="3">
    <source>
        <dbReference type="ARBA" id="ARBA00022692"/>
    </source>
</evidence>
<comment type="similarity">
    <text evidence="2">Belongs to the PER33/POM33 family.</text>
</comment>
<dbReference type="InterPro" id="IPR051645">
    <property type="entry name" value="PER33/POM33_regulator"/>
</dbReference>
<dbReference type="InterPro" id="IPR005344">
    <property type="entry name" value="TMEM33/Pom33"/>
</dbReference>
<evidence type="ECO:0000256" key="5">
    <source>
        <dbReference type="ARBA" id="ARBA00023136"/>
    </source>
</evidence>
<keyword evidence="4 6" id="KW-1133">Transmembrane helix</keyword>
<evidence type="ECO:0000256" key="2">
    <source>
        <dbReference type="ARBA" id="ARBA00007322"/>
    </source>
</evidence>
<gene>
    <name evidence="7" type="ORF">F503_02619</name>
</gene>
<evidence type="ECO:0000256" key="4">
    <source>
        <dbReference type="ARBA" id="ARBA00022989"/>
    </source>
</evidence>
<comment type="subcellular location">
    <subcellularLocation>
        <location evidence="1">Membrane</location>
        <topology evidence="1">Multi-pass membrane protein</topology>
    </subcellularLocation>
</comment>
<feature type="transmembrane region" description="Helical" evidence="6">
    <location>
        <begin position="57"/>
        <end position="77"/>
    </location>
</feature>
<keyword evidence="8" id="KW-1185">Reference proteome</keyword>
<dbReference type="HOGENOM" id="CLU_065417_2_0_1"/>
<dbReference type="Proteomes" id="UP000016923">
    <property type="component" value="Unassembled WGS sequence"/>
</dbReference>
<sequence length="286" mass="31152">MAPPPAAGLPLTERLLTLAKTLQFGWFVGHLTLILCTLRYSLSWVRFNSYSFAARSSYRLAFVAAAATYGIVVYKTFKAQAKAGRTPKGAAGAIALLADENVQYLLMALVWLYSRQFIFAMLPYTIYSVFHVATYTRTNLIPTVAPVAAPAADASGAAARAPAHPLAEAIGKFVKQYYDSSMSVVALLEIVLWFRLFLSAITFSKGSWVLISVYSAFLRARFAQSTHVQNGFAQIEARIDNLTGAQGMNPTVRNVWEQAKAVVRQGYAATDVGKYVGGGQATRKAE</sequence>
<evidence type="ECO:0000256" key="1">
    <source>
        <dbReference type="ARBA" id="ARBA00004141"/>
    </source>
</evidence>
<accession>S3C3W8</accession>
<evidence type="ECO:0000313" key="7">
    <source>
        <dbReference type="EMBL" id="EPE06491.1"/>
    </source>
</evidence>
<proteinExistence type="inferred from homology"/>
<dbReference type="STRING" id="1262450.S3C3W8"/>
<dbReference type="GO" id="GO:0005783">
    <property type="term" value="C:endoplasmic reticulum"/>
    <property type="evidence" value="ECO:0007669"/>
    <property type="project" value="TreeGrafter"/>
</dbReference>
<evidence type="ECO:0000313" key="8">
    <source>
        <dbReference type="Proteomes" id="UP000016923"/>
    </source>
</evidence>
<dbReference type="GO" id="GO:0016020">
    <property type="term" value="C:membrane"/>
    <property type="evidence" value="ECO:0007669"/>
    <property type="project" value="UniProtKB-SubCell"/>
</dbReference>
<dbReference type="EMBL" id="KE148153">
    <property type="protein sequence ID" value="EPE06491.1"/>
    <property type="molecule type" value="Genomic_DNA"/>
</dbReference>
<reference evidence="7 8" key="1">
    <citation type="journal article" date="2013" name="BMC Genomics">
        <title>The genome and transcriptome of the pine saprophyte Ophiostoma piceae, and a comparison with the bark beetle-associated pine pathogen Grosmannia clavigera.</title>
        <authorList>
            <person name="Haridas S."/>
            <person name="Wang Y."/>
            <person name="Lim L."/>
            <person name="Massoumi Alamouti S."/>
            <person name="Jackman S."/>
            <person name="Docking R."/>
            <person name="Robertson G."/>
            <person name="Birol I."/>
            <person name="Bohlmann J."/>
            <person name="Breuil C."/>
        </authorList>
    </citation>
    <scope>NUCLEOTIDE SEQUENCE [LARGE SCALE GENOMIC DNA]</scope>
    <source>
        <strain evidence="7 8">UAMH 11346</strain>
    </source>
</reference>